<dbReference type="EMBL" id="CP119321">
    <property type="protein sequence ID" value="WEK12583.1"/>
    <property type="molecule type" value="Genomic_DNA"/>
</dbReference>
<evidence type="ECO:0000259" key="1">
    <source>
        <dbReference type="PROSITE" id="PS51186"/>
    </source>
</evidence>
<dbReference type="Pfam" id="PF00583">
    <property type="entry name" value="Acetyltransf_1"/>
    <property type="match status" value="1"/>
</dbReference>
<protein>
    <submittedName>
        <fullName evidence="2">GNAT family N-acetyltransferase</fullName>
    </submittedName>
</protein>
<reference evidence="2" key="1">
    <citation type="submission" date="2023-03" db="EMBL/GenBank/DDBJ databases">
        <title>Andean soil-derived lignocellulolytic bacterial consortium as a source of novel taxa and putative plastic-active enzymes.</title>
        <authorList>
            <person name="Diaz-Garcia L."/>
            <person name="Chuvochina M."/>
            <person name="Feuerriegel G."/>
            <person name="Bunk B."/>
            <person name="Sproer C."/>
            <person name="Streit W.R."/>
            <person name="Rodriguez L.M."/>
            <person name="Overmann J."/>
            <person name="Jimenez D.J."/>
        </authorList>
    </citation>
    <scope>NUCLEOTIDE SEQUENCE</scope>
    <source>
        <strain evidence="2">MAG 4610</strain>
    </source>
</reference>
<sequence length="147" mass="15965">MASAPAASGYEFSSDPARIDRDRVHGWLSDDAYWARGRTREVQDAAIDASHNFGIYDEDGVQVAYGRVVTDGVLFAWLCDVYVAPSVRGRGLGSRLVAGIVAELDALGIRRTLLATADAQEVYRPWGFDELSGDLAWMARIASTPQG</sequence>
<dbReference type="InterPro" id="IPR000182">
    <property type="entry name" value="GNAT_dom"/>
</dbReference>
<dbReference type="InterPro" id="IPR016181">
    <property type="entry name" value="Acyl_CoA_acyltransferase"/>
</dbReference>
<name>A0AAJ5W0D1_9MICO</name>
<gene>
    <name evidence="2" type="ORF">P0Y48_08855</name>
</gene>
<dbReference type="PANTHER" id="PTHR43233:SF1">
    <property type="entry name" value="FAMILY N-ACETYLTRANSFERASE, PUTATIVE (AFU_ORTHOLOGUE AFUA_6G03350)-RELATED"/>
    <property type="match status" value="1"/>
</dbReference>
<organism evidence="2 3">
    <name type="scientific">Candidatus Microbacterium phytovorans</name>
    <dbReference type="NCBI Taxonomy" id="3121374"/>
    <lineage>
        <taxon>Bacteria</taxon>
        <taxon>Bacillati</taxon>
        <taxon>Actinomycetota</taxon>
        <taxon>Actinomycetes</taxon>
        <taxon>Micrococcales</taxon>
        <taxon>Microbacteriaceae</taxon>
        <taxon>Microbacterium</taxon>
    </lineage>
</organism>
<dbReference type="AlphaFoldDB" id="A0AAJ5W0D1"/>
<dbReference type="PROSITE" id="PS51186">
    <property type="entry name" value="GNAT"/>
    <property type="match status" value="1"/>
</dbReference>
<dbReference type="PANTHER" id="PTHR43233">
    <property type="entry name" value="FAMILY N-ACETYLTRANSFERASE, PUTATIVE (AFU_ORTHOLOGUE AFUA_6G03350)-RELATED"/>
    <property type="match status" value="1"/>
</dbReference>
<dbReference type="Proteomes" id="UP001213972">
    <property type="component" value="Chromosome"/>
</dbReference>
<accession>A0AAJ5W0D1</accession>
<dbReference type="CDD" id="cd04301">
    <property type="entry name" value="NAT_SF"/>
    <property type="match status" value="1"/>
</dbReference>
<evidence type="ECO:0000313" key="2">
    <source>
        <dbReference type="EMBL" id="WEK12583.1"/>
    </source>
</evidence>
<dbReference type="InterPro" id="IPR053144">
    <property type="entry name" value="Acetyltransferase_Butenolide"/>
</dbReference>
<proteinExistence type="predicted"/>
<evidence type="ECO:0000313" key="3">
    <source>
        <dbReference type="Proteomes" id="UP001213972"/>
    </source>
</evidence>
<dbReference type="SUPFAM" id="SSF55729">
    <property type="entry name" value="Acyl-CoA N-acyltransferases (Nat)"/>
    <property type="match status" value="1"/>
</dbReference>
<dbReference type="GO" id="GO:0016747">
    <property type="term" value="F:acyltransferase activity, transferring groups other than amino-acyl groups"/>
    <property type="evidence" value="ECO:0007669"/>
    <property type="project" value="InterPro"/>
</dbReference>
<feature type="domain" description="N-acetyltransferase" evidence="1">
    <location>
        <begin position="10"/>
        <end position="143"/>
    </location>
</feature>
<dbReference type="Gene3D" id="3.40.630.30">
    <property type="match status" value="1"/>
</dbReference>